<organism evidence="5 6">
    <name type="scientific">Alteromonas lipolytica</name>
    <dbReference type="NCBI Taxonomy" id="1856405"/>
    <lineage>
        <taxon>Bacteria</taxon>
        <taxon>Pseudomonadati</taxon>
        <taxon>Pseudomonadota</taxon>
        <taxon>Gammaproteobacteria</taxon>
        <taxon>Alteromonadales</taxon>
        <taxon>Alteromonadaceae</taxon>
        <taxon>Alteromonas/Salinimonas group</taxon>
        <taxon>Alteromonas</taxon>
    </lineage>
</organism>
<gene>
    <name evidence="5" type="ORF">BFC17_12930</name>
</gene>
<reference evidence="5 6" key="1">
    <citation type="submission" date="2016-09" db="EMBL/GenBank/DDBJ databases">
        <title>Alteromonas lipolytica, a new species isolated from sea water.</title>
        <authorList>
            <person name="Wu Y.-H."/>
            <person name="Cheng H."/>
            <person name="Xu X.-W."/>
        </authorList>
    </citation>
    <scope>NUCLEOTIDE SEQUENCE [LARGE SCALE GENOMIC DNA]</scope>
    <source>
        <strain evidence="5 6">JW12</strain>
    </source>
</reference>
<comment type="caution">
    <text evidence="5">The sequence shown here is derived from an EMBL/GenBank/DDBJ whole genome shotgun (WGS) entry which is preliminary data.</text>
</comment>
<dbReference type="RefSeq" id="WP_070175396.1">
    <property type="nucleotide sequence ID" value="NZ_BMJR01000006.1"/>
</dbReference>
<dbReference type="Gene3D" id="1.10.1040.10">
    <property type="entry name" value="N-(1-d-carboxylethyl)-l-norvaline Dehydrogenase, domain 2"/>
    <property type="match status" value="2"/>
</dbReference>
<evidence type="ECO:0000313" key="6">
    <source>
        <dbReference type="Proteomes" id="UP000176037"/>
    </source>
</evidence>
<dbReference type="PANTHER" id="PTHR48075:SF5">
    <property type="entry name" value="3-HYDROXYBUTYRYL-COA DEHYDROGENASE"/>
    <property type="match status" value="1"/>
</dbReference>
<keyword evidence="1" id="KW-0560">Oxidoreductase</keyword>
<feature type="domain" description="3-hydroxyacyl-CoA dehydrogenase C-terminal" evidence="3">
    <location>
        <begin position="189"/>
        <end position="283"/>
    </location>
</feature>
<accession>A0A1E8FI84</accession>
<dbReference type="InterPro" id="IPR006108">
    <property type="entry name" value="3HC_DH_C"/>
</dbReference>
<dbReference type="Gene3D" id="3.40.50.720">
    <property type="entry name" value="NAD(P)-binding Rossmann-like Domain"/>
    <property type="match status" value="1"/>
</dbReference>
<dbReference type="Pfam" id="PF02737">
    <property type="entry name" value="3HCDH_N"/>
    <property type="match status" value="1"/>
</dbReference>
<sequence>MSSSIKKVAVCGAGGTMGAGIALVAARGGFDTICFDLNADRLATQQQAAAKFFDRSVDKGRMSQADRDTALGRMHSTTDLNDLADCDLVIEAVFESLDAKRDLFGKLNDICKAETIFASNTSTLSITQIAGGCGREDKVVGMHFCLPAQVMKLIEMSKGINTSEDTFQTAWQWTESAGQIPVETQDKPGFILNALLVPFNNDTIRAIDAGLATPEDIDLAIRSGLGYKMGPCTLLDLVGLDTQILLGEAFYPITLDVRASVPPLLRRMVAAGKLGNKSGGGFLTGATSEKASSAPAYEMVHHGQGRSFTNDDDFVKHAAVSAEVAVHLGGGYVKAPEKTAVLVELDTECLGYHTGEDLTEDTANTVGFARYRNGDEAPSPLIELVYKPHTSADAIAAARAVFEVAGFDVVVCKDLPGRIIDRLVRPKYNDALRFVDEGLASPGDMDKTCCMGLGYPVGPVARVTAGGLARHYEVSKALLDTTGLVGYSPARAAVVSHSRQLASKNEA</sequence>
<evidence type="ECO:0000259" key="3">
    <source>
        <dbReference type="Pfam" id="PF00725"/>
    </source>
</evidence>
<dbReference type="SUPFAM" id="SSF48179">
    <property type="entry name" value="6-phosphogluconate dehydrogenase C-terminal domain-like"/>
    <property type="match status" value="2"/>
</dbReference>
<evidence type="ECO:0000259" key="4">
    <source>
        <dbReference type="Pfam" id="PF02737"/>
    </source>
</evidence>
<dbReference type="GO" id="GO:0070403">
    <property type="term" value="F:NAD+ binding"/>
    <property type="evidence" value="ECO:0007669"/>
    <property type="project" value="InterPro"/>
</dbReference>
<dbReference type="AlphaFoldDB" id="A0A1E8FI84"/>
<protein>
    <recommendedName>
        <fullName evidence="7">3-hydroxyacyl-CoA dehydrogenase</fullName>
    </recommendedName>
</protein>
<dbReference type="InterPro" id="IPR036291">
    <property type="entry name" value="NAD(P)-bd_dom_sf"/>
</dbReference>
<dbReference type="InterPro" id="IPR006176">
    <property type="entry name" value="3-OHacyl-CoA_DH_NAD-bd"/>
</dbReference>
<proteinExistence type="predicted"/>
<dbReference type="SUPFAM" id="SSF51735">
    <property type="entry name" value="NAD(P)-binding Rossmann-fold domains"/>
    <property type="match status" value="1"/>
</dbReference>
<feature type="domain" description="3-hydroxyacyl-CoA dehydrogenase C-terminal" evidence="3">
    <location>
        <begin position="419"/>
        <end position="488"/>
    </location>
</feature>
<dbReference type="Proteomes" id="UP000176037">
    <property type="component" value="Unassembled WGS sequence"/>
</dbReference>
<dbReference type="GO" id="GO:0006631">
    <property type="term" value="P:fatty acid metabolic process"/>
    <property type="evidence" value="ECO:0007669"/>
    <property type="project" value="InterPro"/>
</dbReference>
<dbReference type="FunFam" id="3.40.50.720:FF:000009">
    <property type="entry name" value="Fatty oxidation complex, alpha subunit"/>
    <property type="match status" value="1"/>
</dbReference>
<dbReference type="STRING" id="1856405.BFC17_12930"/>
<dbReference type="InterPro" id="IPR008927">
    <property type="entry name" value="6-PGluconate_DH-like_C_sf"/>
</dbReference>
<name>A0A1E8FI84_9ALTE</name>
<dbReference type="PANTHER" id="PTHR48075">
    <property type="entry name" value="3-HYDROXYACYL-COA DEHYDROGENASE FAMILY PROTEIN"/>
    <property type="match status" value="1"/>
</dbReference>
<dbReference type="InterPro" id="IPR013328">
    <property type="entry name" value="6PGD_dom2"/>
</dbReference>
<dbReference type="EMBL" id="MJIC01000009">
    <property type="protein sequence ID" value="OFI35652.1"/>
    <property type="molecule type" value="Genomic_DNA"/>
</dbReference>
<keyword evidence="6" id="KW-1185">Reference proteome</keyword>
<evidence type="ECO:0000256" key="2">
    <source>
        <dbReference type="ARBA" id="ARBA00023027"/>
    </source>
</evidence>
<evidence type="ECO:0008006" key="7">
    <source>
        <dbReference type="Google" id="ProtNLM"/>
    </source>
</evidence>
<dbReference type="GO" id="GO:0016616">
    <property type="term" value="F:oxidoreductase activity, acting on the CH-OH group of donors, NAD or NADP as acceptor"/>
    <property type="evidence" value="ECO:0007669"/>
    <property type="project" value="InterPro"/>
</dbReference>
<dbReference type="Pfam" id="PF00725">
    <property type="entry name" value="3HCDH"/>
    <property type="match status" value="2"/>
</dbReference>
<feature type="domain" description="3-hydroxyacyl-CoA dehydrogenase NAD binding" evidence="4">
    <location>
        <begin position="7"/>
        <end position="186"/>
    </location>
</feature>
<keyword evidence="2" id="KW-0520">NAD</keyword>
<evidence type="ECO:0000256" key="1">
    <source>
        <dbReference type="ARBA" id="ARBA00023002"/>
    </source>
</evidence>
<evidence type="ECO:0000313" key="5">
    <source>
        <dbReference type="EMBL" id="OFI35652.1"/>
    </source>
</evidence>